<dbReference type="AlphaFoldDB" id="A0A327YV24"/>
<evidence type="ECO:0000313" key="2">
    <source>
        <dbReference type="Proteomes" id="UP000249620"/>
    </source>
</evidence>
<organism evidence="1 2">
    <name type="scientific">Flavobacterium aquaticum</name>
    <dbReference type="NCBI Taxonomy" id="1236486"/>
    <lineage>
        <taxon>Bacteria</taxon>
        <taxon>Pseudomonadati</taxon>
        <taxon>Bacteroidota</taxon>
        <taxon>Flavobacteriia</taxon>
        <taxon>Flavobacteriales</taxon>
        <taxon>Flavobacteriaceae</taxon>
        <taxon>Flavobacterium</taxon>
    </lineage>
</organism>
<dbReference type="Proteomes" id="UP000249620">
    <property type="component" value="Unassembled WGS sequence"/>
</dbReference>
<proteinExistence type="predicted"/>
<evidence type="ECO:0000313" key="1">
    <source>
        <dbReference type="EMBL" id="RAK25074.1"/>
    </source>
</evidence>
<evidence type="ECO:0008006" key="3">
    <source>
        <dbReference type="Google" id="ProtNLM"/>
    </source>
</evidence>
<dbReference type="EMBL" id="QLMI01000001">
    <property type="protein sequence ID" value="RAK25074.1"/>
    <property type="molecule type" value="Genomic_DNA"/>
</dbReference>
<gene>
    <name evidence="1" type="ORF">B0I03_101234</name>
</gene>
<dbReference type="OrthoDB" id="1448648at2"/>
<protein>
    <recommendedName>
        <fullName evidence="3">SsrA-binding protein</fullName>
    </recommendedName>
</protein>
<accession>A0A327YV24</accession>
<keyword evidence="2" id="KW-1185">Reference proteome</keyword>
<name>A0A327YV24_9FLAO</name>
<reference evidence="1 2" key="1">
    <citation type="submission" date="2018-06" db="EMBL/GenBank/DDBJ databases">
        <title>Genomic Encyclopedia of Type Strains, Phase III (KMG-III): the genomes of soil and plant-associated and newly described type strains.</title>
        <authorList>
            <person name="Whitman W."/>
        </authorList>
    </citation>
    <scope>NUCLEOTIDE SEQUENCE [LARGE SCALE GENOMIC DNA]</scope>
    <source>
        <strain evidence="1 2">CGMCC 1.12398</strain>
    </source>
</reference>
<dbReference type="RefSeq" id="WP_111565651.1">
    <property type="nucleotide sequence ID" value="NZ_QLMI01000001.1"/>
</dbReference>
<sequence length="46" mass="5367">MYKLLAKLNKALLPSFTKQGLDPIKAKNWQKAIIAYRYWVTVKSLD</sequence>
<comment type="caution">
    <text evidence="1">The sequence shown here is derived from an EMBL/GenBank/DDBJ whole genome shotgun (WGS) entry which is preliminary data.</text>
</comment>